<sequence>MDKRTKYTMEQIKSTLLGLLDTHSFETITVTMICEQTSISRRTFYNHFSDKFEVIDEIMNDYTQAMRQAASESTPENFKQGILNGFNFIHKNKVVFIKLYKSPVSNLFLTRLGSVITELVEPKLNHAYLQMHNISVQTILVFLTSAVLGIVIESVTKNDENYTTKVEEIATLVKPYFKTKTI</sequence>
<dbReference type="InterPro" id="IPR009057">
    <property type="entry name" value="Homeodomain-like_sf"/>
</dbReference>
<dbReference type="InterPro" id="IPR050624">
    <property type="entry name" value="HTH-type_Tx_Regulator"/>
</dbReference>
<feature type="domain" description="HTH tetR-type" evidence="4">
    <location>
        <begin position="6"/>
        <end position="66"/>
    </location>
</feature>
<dbReference type="Proteomes" id="UP000017131">
    <property type="component" value="Unassembled WGS sequence"/>
</dbReference>
<dbReference type="Pfam" id="PF14278">
    <property type="entry name" value="TetR_C_8"/>
    <property type="match status" value="1"/>
</dbReference>
<evidence type="ECO:0000256" key="1">
    <source>
        <dbReference type="ARBA" id="ARBA00023125"/>
    </source>
</evidence>
<dbReference type="PANTHER" id="PTHR43479:SF11">
    <property type="entry name" value="ACREF_ENVCD OPERON REPRESSOR-RELATED"/>
    <property type="match status" value="1"/>
</dbReference>
<comment type="caution">
    <text evidence="5">The sequence shown here is derived from an EMBL/GenBank/DDBJ whole genome shotgun (WGS) entry which is preliminary data.</text>
</comment>
<dbReference type="Gene3D" id="1.10.357.10">
    <property type="entry name" value="Tetracycline Repressor, domain 2"/>
    <property type="match status" value="1"/>
</dbReference>
<dbReference type="InterPro" id="IPR039532">
    <property type="entry name" value="TetR_C_Firmicutes"/>
</dbReference>
<dbReference type="PROSITE" id="PS50977">
    <property type="entry name" value="HTH_TETR_2"/>
    <property type="match status" value="1"/>
</dbReference>
<dbReference type="EMBL" id="AXDY01000001">
    <property type="protein sequence ID" value="ERS94629.1"/>
    <property type="molecule type" value="Genomic_DNA"/>
</dbReference>
<dbReference type="RefSeq" id="WP_023014818.1">
    <property type="nucleotide sequence ID" value="NZ_AXDY01000001.1"/>
</dbReference>
<keyword evidence="3" id="KW-0472">Membrane</keyword>
<dbReference type="PANTHER" id="PTHR43479">
    <property type="entry name" value="ACREF/ENVCD OPERON REPRESSOR-RELATED"/>
    <property type="match status" value="1"/>
</dbReference>
<evidence type="ECO:0000256" key="2">
    <source>
        <dbReference type="PROSITE-ProRule" id="PRU00335"/>
    </source>
</evidence>
<name>A0ABN0PG82_STASI</name>
<evidence type="ECO:0000259" key="4">
    <source>
        <dbReference type="PROSITE" id="PS50977"/>
    </source>
</evidence>
<feature type="DNA-binding region" description="H-T-H motif" evidence="2">
    <location>
        <begin position="29"/>
        <end position="48"/>
    </location>
</feature>
<proteinExistence type="predicted"/>
<evidence type="ECO:0000313" key="6">
    <source>
        <dbReference type="Proteomes" id="UP000017131"/>
    </source>
</evidence>
<organism evidence="5 6">
    <name type="scientific">Staphylococcus simulans UMC-CNS-990</name>
    <dbReference type="NCBI Taxonomy" id="1405498"/>
    <lineage>
        <taxon>Bacteria</taxon>
        <taxon>Bacillati</taxon>
        <taxon>Bacillota</taxon>
        <taxon>Bacilli</taxon>
        <taxon>Bacillales</taxon>
        <taxon>Staphylococcaceae</taxon>
        <taxon>Staphylococcus</taxon>
    </lineage>
</organism>
<reference evidence="5 6" key="1">
    <citation type="journal article" date="2013" name="Genome Announc.">
        <title>Draft Genome Sequence of Staphylococcus simulans UMC-CNS-990, Isolated from a Case of Chronic Bovine Mastitis.</title>
        <authorList>
            <person name="Calcutt M.J."/>
            <person name="Foecking M.F."/>
            <person name="Hsieh H.Y."/>
            <person name="Perry J."/>
            <person name="Stewart G.C."/>
            <person name="Middleton J.R."/>
        </authorList>
    </citation>
    <scope>NUCLEOTIDE SEQUENCE [LARGE SCALE GENOMIC DNA]</scope>
    <source>
        <strain evidence="5 6">UMC-CNS-990</strain>
    </source>
</reference>
<keyword evidence="1 2" id="KW-0238">DNA-binding</keyword>
<dbReference type="SUPFAM" id="SSF46689">
    <property type="entry name" value="Homeodomain-like"/>
    <property type="match status" value="1"/>
</dbReference>
<evidence type="ECO:0000313" key="5">
    <source>
        <dbReference type="EMBL" id="ERS94629.1"/>
    </source>
</evidence>
<dbReference type="InterPro" id="IPR001647">
    <property type="entry name" value="HTH_TetR"/>
</dbReference>
<keyword evidence="6" id="KW-1185">Reference proteome</keyword>
<keyword evidence="3" id="KW-1133">Transmembrane helix</keyword>
<evidence type="ECO:0000256" key="3">
    <source>
        <dbReference type="SAM" id="Phobius"/>
    </source>
</evidence>
<gene>
    <name evidence="5" type="ORF">SSIM_00620</name>
</gene>
<feature type="transmembrane region" description="Helical" evidence="3">
    <location>
        <begin position="134"/>
        <end position="152"/>
    </location>
</feature>
<dbReference type="InterPro" id="IPR023772">
    <property type="entry name" value="DNA-bd_HTH_TetR-type_CS"/>
</dbReference>
<keyword evidence="3" id="KW-0812">Transmembrane</keyword>
<dbReference type="PROSITE" id="PS01081">
    <property type="entry name" value="HTH_TETR_1"/>
    <property type="match status" value="1"/>
</dbReference>
<accession>A0ABN0PG82</accession>
<protein>
    <recommendedName>
        <fullName evidence="4">HTH tetR-type domain-containing protein</fullName>
    </recommendedName>
</protein>